<dbReference type="InterPro" id="IPR041354">
    <property type="entry name" value="4PPT_N"/>
</dbReference>
<keyword evidence="5" id="KW-1185">Reference proteome</keyword>
<dbReference type="InterPro" id="IPR037143">
    <property type="entry name" value="4-PPantetheinyl_Trfase_dom_sf"/>
</dbReference>
<dbReference type="InterPro" id="IPR003542">
    <property type="entry name" value="Enbac_synth_compD-like"/>
</dbReference>
<sequence length="216" mass="22832">MIEALLPPGVTSSEVFDDEAPAPLFPAEAALMEGRLARRRRQFATARACARRCLAALGHSPAPLLPGPGGAPAWPTGVVGSITHCDGYRAAVADLSDRTSALGIDAEPAGPLPEGVLGLVTSPAERDHLRELAAAHPGVFWDRLLFCAKEAVYKAWYPATGVWLGFRDATVALSPDGTFTCTLDVPAAVSEPVDPLYRGRWSAGPELVLTVVVRRD</sequence>
<proteinExistence type="predicted"/>
<dbReference type="Gene3D" id="3.90.470.20">
    <property type="entry name" value="4'-phosphopantetheinyl transferase domain"/>
    <property type="match status" value="1"/>
</dbReference>
<dbReference type="Pfam" id="PF01648">
    <property type="entry name" value="ACPS"/>
    <property type="match status" value="1"/>
</dbReference>
<evidence type="ECO:0000256" key="1">
    <source>
        <dbReference type="ARBA" id="ARBA00022679"/>
    </source>
</evidence>
<dbReference type="SUPFAM" id="SSF56214">
    <property type="entry name" value="4'-phosphopantetheinyl transferase"/>
    <property type="match status" value="1"/>
</dbReference>
<protein>
    <submittedName>
        <fullName evidence="4">4'-phosphopantetheinyl transferase</fullName>
    </submittedName>
</protein>
<name>A0ABQ3EQK5_9ACTN</name>
<dbReference type="PANTHER" id="PTHR38096:SF1">
    <property type="entry name" value="ENTEROBACTIN SYNTHASE COMPONENT D"/>
    <property type="match status" value="1"/>
</dbReference>
<accession>A0ABQ3EQK5</accession>
<comment type="caution">
    <text evidence="4">The sequence shown here is derived from an EMBL/GenBank/DDBJ whole genome shotgun (WGS) entry which is preliminary data.</text>
</comment>
<dbReference type="InterPro" id="IPR008278">
    <property type="entry name" value="4-PPantetheinyl_Trfase_dom"/>
</dbReference>
<feature type="domain" description="4'-phosphopantetheinyl transferase" evidence="2">
    <location>
        <begin position="102"/>
        <end position="183"/>
    </location>
</feature>
<dbReference type="Pfam" id="PF17837">
    <property type="entry name" value="4PPT_N"/>
    <property type="match status" value="1"/>
</dbReference>
<dbReference type="GO" id="GO:0016740">
    <property type="term" value="F:transferase activity"/>
    <property type="evidence" value="ECO:0007669"/>
    <property type="project" value="UniProtKB-KW"/>
</dbReference>
<gene>
    <name evidence="4" type="ORF">GCM10010347_22600</name>
</gene>
<evidence type="ECO:0000313" key="5">
    <source>
        <dbReference type="Proteomes" id="UP000642673"/>
    </source>
</evidence>
<dbReference type="PRINTS" id="PR01399">
    <property type="entry name" value="ENTSNTHTASED"/>
</dbReference>
<organism evidence="4 5">
    <name type="scientific">Streptomyces cirratus</name>
    <dbReference type="NCBI Taxonomy" id="68187"/>
    <lineage>
        <taxon>Bacteria</taxon>
        <taxon>Bacillati</taxon>
        <taxon>Actinomycetota</taxon>
        <taxon>Actinomycetes</taxon>
        <taxon>Kitasatosporales</taxon>
        <taxon>Streptomycetaceae</taxon>
        <taxon>Streptomyces</taxon>
    </lineage>
</organism>
<dbReference type="PANTHER" id="PTHR38096">
    <property type="entry name" value="ENTEROBACTIN SYNTHASE COMPONENT D"/>
    <property type="match status" value="1"/>
</dbReference>
<evidence type="ECO:0000259" key="3">
    <source>
        <dbReference type="Pfam" id="PF17837"/>
    </source>
</evidence>
<reference evidence="5" key="1">
    <citation type="journal article" date="2019" name="Int. J. Syst. Evol. Microbiol.">
        <title>The Global Catalogue of Microorganisms (GCM) 10K type strain sequencing project: providing services to taxonomists for standard genome sequencing and annotation.</title>
        <authorList>
            <consortium name="The Broad Institute Genomics Platform"/>
            <consortium name="The Broad Institute Genome Sequencing Center for Infectious Disease"/>
            <person name="Wu L."/>
            <person name="Ma J."/>
        </authorList>
    </citation>
    <scope>NUCLEOTIDE SEQUENCE [LARGE SCALE GENOMIC DNA]</scope>
    <source>
        <strain evidence="5">JCM 4738</strain>
    </source>
</reference>
<dbReference type="RefSeq" id="WP_190183917.1">
    <property type="nucleotide sequence ID" value="NZ_BMVP01000003.1"/>
</dbReference>
<dbReference type="Proteomes" id="UP000642673">
    <property type="component" value="Unassembled WGS sequence"/>
</dbReference>
<keyword evidence="1 4" id="KW-0808">Transferase</keyword>
<evidence type="ECO:0000313" key="4">
    <source>
        <dbReference type="EMBL" id="GHB52190.1"/>
    </source>
</evidence>
<feature type="domain" description="4'-phosphopantetheinyl transferase N-terminal" evidence="3">
    <location>
        <begin position="28"/>
        <end position="93"/>
    </location>
</feature>
<dbReference type="EMBL" id="BMVP01000003">
    <property type="protein sequence ID" value="GHB52190.1"/>
    <property type="molecule type" value="Genomic_DNA"/>
</dbReference>
<evidence type="ECO:0000259" key="2">
    <source>
        <dbReference type="Pfam" id="PF01648"/>
    </source>
</evidence>